<dbReference type="Gene3D" id="1.10.720.30">
    <property type="entry name" value="SAP domain"/>
    <property type="match status" value="1"/>
</dbReference>
<dbReference type="Pfam" id="PF02037">
    <property type="entry name" value="SAP"/>
    <property type="match status" value="1"/>
</dbReference>
<feature type="domain" description="SAP" evidence="1">
    <location>
        <begin position="112"/>
        <end position="146"/>
    </location>
</feature>
<dbReference type="SUPFAM" id="SSF68906">
    <property type="entry name" value="SAP domain"/>
    <property type="match status" value="1"/>
</dbReference>
<evidence type="ECO:0000313" key="2">
    <source>
        <dbReference type="EMBL" id="MDQ7937062.1"/>
    </source>
</evidence>
<dbReference type="RefSeq" id="WP_308702839.1">
    <property type="nucleotide sequence ID" value="NZ_AP027463.1"/>
</dbReference>
<comment type="caution">
    <text evidence="2">The sequence shown here is derived from an EMBL/GenBank/DDBJ whole genome shotgun (WGS) entry which is preliminary data.</text>
</comment>
<dbReference type="InterPro" id="IPR003034">
    <property type="entry name" value="SAP_dom"/>
</dbReference>
<sequence>MKIIETIKKMLWGHPHKNTLSQNLSDTKSESEKSVNPLVSLGDTDIDKKLLVPLESDILPGDIILMMWSNNKSINALPPLYFKYEFGIDPTTHRKKLISTGYLEKGSPSESLKSLLVPQLKEILRENKLPVSGRKQELITRIESQLKPEQYADKILDTYLVASPHGQALLNKYRNLTWAHKHNSKDGIINVPNAIGTTITELQQKLKSSRSSSNISKEMFIELKECESDAYQISATLDKKTCPKCGEMDQKIFQTSRVKFGMNFPPFHDGCRCTVDPYIAGLPDLKERWMRNPKTGKGEIVSNIDYTGWRKNMVQKYGKEIFDR</sequence>
<reference evidence="2 3" key="1">
    <citation type="journal article" date="2023" name="Int. J. Syst. Evol. Microbiol.">
        <title>Lactiplantibacillus brownii sp. nov., a novel psychrotolerant species isolated from sauerkraut.</title>
        <authorList>
            <person name="Heng Y.C."/>
            <person name="Silvaraju S."/>
            <person name="Lee J.K.Y."/>
            <person name="Kittelmann S."/>
        </authorList>
    </citation>
    <scope>NUCLEOTIDE SEQUENCE [LARGE SCALE GENOMIC DNA]</scope>
    <source>
        <strain evidence="2 3">WILCCON 0030</strain>
    </source>
</reference>
<dbReference type="Pfam" id="PF04233">
    <property type="entry name" value="Phage_Mu_F"/>
    <property type="match status" value="1"/>
</dbReference>
<organism evidence="2 3">
    <name type="scientific">Lactiplantibacillus brownii</name>
    <dbReference type="NCBI Taxonomy" id="3069269"/>
    <lineage>
        <taxon>Bacteria</taxon>
        <taxon>Bacillati</taxon>
        <taxon>Bacillota</taxon>
        <taxon>Bacilli</taxon>
        <taxon>Lactobacillales</taxon>
        <taxon>Lactobacillaceae</taxon>
        <taxon>Lactiplantibacillus</taxon>
    </lineage>
</organism>
<dbReference type="PROSITE" id="PS50800">
    <property type="entry name" value="SAP"/>
    <property type="match status" value="1"/>
</dbReference>
<dbReference type="SMART" id="SM00513">
    <property type="entry name" value="SAP"/>
    <property type="match status" value="1"/>
</dbReference>
<keyword evidence="3" id="KW-1185">Reference proteome</keyword>
<dbReference type="NCBIfam" id="TIGR01641">
    <property type="entry name" value="phageSPP1_gp7"/>
    <property type="match status" value="1"/>
</dbReference>
<dbReference type="InterPro" id="IPR006528">
    <property type="entry name" value="Phage_head_morphogenesis_dom"/>
</dbReference>
<dbReference type="InterPro" id="IPR036361">
    <property type="entry name" value="SAP_dom_sf"/>
</dbReference>
<gene>
    <name evidence="2" type="ORF">RA086_05400</name>
</gene>
<evidence type="ECO:0000313" key="3">
    <source>
        <dbReference type="Proteomes" id="UP001227831"/>
    </source>
</evidence>
<name>A0ABU1A7Y6_9LACO</name>
<dbReference type="EMBL" id="JAVCWF010000001">
    <property type="protein sequence ID" value="MDQ7937062.1"/>
    <property type="molecule type" value="Genomic_DNA"/>
</dbReference>
<protein>
    <submittedName>
        <fullName evidence="2">Minor capsid protein</fullName>
    </submittedName>
</protein>
<proteinExistence type="predicted"/>
<evidence type="ECO:0000259" key="1">
    <source>
        <dbReference type="PROSITE" id="PS50800"/>
    </source>
</evidence>
<accession>A0ABU1A7Y6</accession>
<dbReference type="Proteomes" id="UP001227831">
    <property type="component" value="Unassembled WGS sequence"/>
</dbReference>